<comment type="catalytic activity">
    <reaction evidence="7">
        <text>a 2'-deoxyadenosine in DNA + S-adenosyl-L-methionine = an N(6)-methyl-2'-deoxyadenosine in DNA + S-adenosyl-L-homocysteine + H(+)</text>
        <dbReference type="Rhea" id="RHEA:15197"/>
        <dbReference type="Rhea" id="RHEA-COMP:12418"/>
        <dbReference type="Rhea" id="RHEA-COMP:12419"/>
        <dbReference type="ChEBI" id="CHEBI:15378"/>
        <dbReference type="ChEBI" id="CHEBI:57856"/>
        <dbReference type="ChEBI" id="CHEBI:59789"/>
        <dbReference type="ChEBI" id="CHEBI:90615"/>
        <dbReference type="ChEBI" id="CHEBI:90616"/>
        <dbReference type="EC" id="2.1.1.72"/>
    </reaction>
</comment>
<evidence type="ECO:0000256" key="5">
    <source>
        <dbReference type="ARBA" id="ARBA00022747"/>
    </source>
</evidence>
<organism evidence="9 10">
    <name type="scientific">Thermophagus xiamenensis</name>
    <dbReference type="NCBI Taxonomy" id="385682"/>
    <lineage>
        <taxon>Bacteria</taxon>
        <taxon>Pseudomonadati</taxon>
        <taxon>Bacteroidota</taxon>
        <taxon>Bacteroidia</taxon>
        <taxon>Marinilabiliales</taxon>
        <taxon>Marinilabiliaceae</taxon>
        <taxon>Thermophagus</taxon>
    </lineage>
</organism>
<dbReference type="InParanoid" id="A0A1I1X175"/>
<sequence length="627" mass="73335">MINKRIINDILKNQDIDLIEKHLVYLFIQNNNLDIEKSPILKKLLRNFEPEPDVYLKLSSLEIKNLKQLENYLELLIPIKDRKVNGAFFTPTYIVDYIVSEVAPKEKDKCLDPSCGCGAFLIGIAEYFKKKFKKPIKNTIKNNIFGADILDYNIIRTKIILSLLGLQNNEVIEETDFNLFCQDSLKGNWTNKFDIVVGNPPYVKYQDLSIENREYLAEKWQTIKYGTFNLYFAFFELGHKLLTPNGKLGYITPNNYFTSLAGLSLRQYFIQTKCLTKIVDFRHKKVFDAQTYTAITFANKKKNNTILYDKIEDSQTCQEFLKSANGSPNFLQELNVKKWRLLKSNEQKNIKIIENIGTPIKNLFDINVGIATLKDEVFFVDSVNEENGYFIKKTKRGIFLIEKGITKPVYKISQFKNQNEIEQNTLRIITPYFTDSKNPIPIPEEEFQIKFPKCYEYLLSEKETLENRDKGKNKYSPFYVWGRTQGITKFGKKILTPTFSKHPRFLFVSEEDAYFTNGYGIFLKKDKSQSRSLFDTDTHHKLSKEENILIVQKILNSFVMDYYIRMTSVSIQGGFPCYQKNFIEKFTIPDFSKEEIEILKNLTIKEEIDEFLISKYQIKIESPNLFS</sequence>
<dbReference type="GO" id="GO:0032259">
    <property type="term" value="P:methylation"/>
    <property type="evidence" value="ECO:0007669"/>
    <property type="project" value="UniProtKB-KW"/>
</dbReference>
<gene>
    <name evidence="9" type="ORF">SAMN05444380_105103</name>
</gene>
<dbReference type="STRING" id="385682.SAMN05444380_105103"/>
<dbReference type="PANTHER" id="PTHR33841">
    <property type="entry name" value="DNA METHYLTRANSFERASE YEEA-RELATED"/>
    <property type="match status" value="1"/>
</dbReference>
<evidence type="ECO:0000256" key="1">
    <source>
        <dbReference type="ARBA" id="ARBA00011900"/>
    </source>
</evidence>
<keyword evidence="10" id="KW-1185">Reference proteome</keyword>
<dbReference type="AlphaFoldDB" id="A0A1I1X175"/>
<dbReference type="InterPro" id="IPR002052">
    <property type="entry name" value="DNA_methylase_N6_adenine_CS"/>
</dbReference>
<keyword evidence="6" id="KW-0238">DNA-binding</keyword>
<evidence type="ECO:0000256" key="6">
    <source>
        <dbReference type="ARBA" id="ARBA00023125"/>
    </source>
</evidence>
<evidence type="ECO:0000256" key="7">
    <source>
        <dbReference type="ARBA" id="ARBA00047942"/>
    </source>
</evidence>
<dbReference type="Pfam" id="PF07669">
    <property type="entry name" value="Eco57I"/>
    <property type="match status" value="1"/>
</dbReference>
<keyword evidence="2 9" id="KW-0489">Methyltransferase</keyword>
<protein>
    <recommendedName>
        <fullName evidence="1">site-specific DNA-methyltransferase (adenine-specific)</fullName>
        <ecNumber evidence="1">2.1.1.72</ecNumber>
    </recommendedName>
</protein>
<proteinExistence type="predicted"/>
<keyword evidence="3" id="KW-0808">Transferase</keyword>
<dbReference type="PROSITE" id="PS00092">
    <property type="entry name" value="N6_MTASE"/>
    <property type="match status" value="1"/>
</dbReference>
<dbReference type="Proteomes" id="UP000181976">
    <property type="component" value="Unassembled WGS sequence"/>
</dbReference>
<dbReference type="eggNOG" id="COG0286">
    <property type="taxonomic scope" value="Bacteria"/>
</dbReference>
<dbReference type="InterPro" id="IPR029063">
    <property type="entry name" value="SAM-dependent_MTases_sf"/>
</dbReference>
<reference evidence="9 10" key="1">
    <citation type="submission" date="2016-10" db="EMBL/GenBank/DDBJ databases">
        <authorList>
            <person name="de Groot N.N."/>
        </authorList>
    </citation>
    <scope>NUCLEOTIDE SEQUENCE [LARGE SCALE GENOMIC DNA]</scope>
    <source>
        <strain evidence="9 10">DSM 19012</strain>
    </source>
</reference>
<dbReference type="GO" id="GO:0009007">
    <property type="term" value="F:site-specific DNA-methyltransferase (adenine-specific) activity"/>
    <property type="evidence" value="ECO:0007669"/>
    <property type="project" value="UniProtKB-EC"/>
</dbReference>
<keyword evidence="4" id="KW-0949">S-adenosyl-L-methionine</keyword>
<evidence type="ECO:0000256" key="4">
    <source>
        <dbReference type="ARBA" id="ARBA00022691"/>
    </source>
</evidence>
<dbReference type="InterPro" id="IPR011639">
    <property type="entry name" value="MethylTrfase_TaqI-like_dom"/>
</dbReference>
<name>A0A1I1X175_9BACT</name>
<accession>A0A1I1X175</accession>
<evidence type="ECO:0000256" key="3">
    <source>
        <dbReference type="ARBA" id="ARBA00022679"/>
    </source>
</evidence>
<dbReference type="PRINTS" id="PR00507">
    <property type="entry name" value="N12N6MTFRASE"/>
</dbReference>
<dbReference type="RefSeq" id="WP_010526667.1">
    <property type="nucleotide sequence ID" value="NZ_AFSL01000015.1"/>
</dbReference>
<evidence type="ECO:0000313" key="9">
    <source>
        <dbReference type="EMBL" id="SFE01126.1"/>
    </source>
</evidence>
<keyword evidence="5" id="KW-0680">Restriction system</keyword>
<dbReference type="GO" id="GO:0003677">
    <property type="term" value="F:DNA binding"/>
    <property type="evidence" value="ECO:0007669"/>
    <property type="project" value="UniProtKB-KW"/>
</dbReference>
<dbReference type="InterPro" id="IPR050953">
    <property type="entry name" value="N4_N6_ade-DNA_methylase"/>
</dbReference>
<dbReference type="CDD" id="cd02440">
    <property type="entry name" value="AdoMet_MTases"/>
    <property type="match status" value="1"/>
</dbReference>
<evidence type="ECO:0000256" key="2">
    <source>
        <dbReference type="ARBA" id="ARBA00022603"/>
    </source>
</evidence>
<dbReference type="SUPFAM" id="SSF53335">
    <property type="entry name" value="S-adenosyl-L-methionine-dependent methyltransferases"/>
    <property type="match status" value="1"/>
</dbReference>
<dbReference type="Gene3D" id="3.40.50.150">
    <property type="entry name" value="Vaccinia Virus protein VP39"/>
    <property type="match status" value="1"/>
</dbReference>
<dbReference type="GO" id="GO:0009307">
    <property type="term" value="P:DNA restriction-modification system"/>
    <property type="evidence" value="ECO:0007669"/>
    <property type="project" value="UniProtKB-KW"/>
</dbReference>
<dbReference type="EC" id="2.1.1.72" evidence="1"/>
<dbReference type="EMBL" id="FONA01000005">
    <property type="protein sequence ID" value="SFE01126.1"/>
    <property type="molecule type" value="Genomic_DNA"/>
</dbReference>
<feature type="domain" description="Type II methyltransferase M.TaqI-like" evidence="8">
    <location>
        <begin position="144"/>
        <end position="287"/>
    </location>
</feature>
<dbReference type="PANTHER" id="PTHR33841:SF6">
    <property type="entry name" value="TYPE II METHYLTRANSFERASE M.HINDII"/>
    <property type="match status" value="1"/>
</dbReference>
<evidence type="ECO:0000259" key="8">
    <source>
        <dbReference type="Pfam" id="PF07669"/>
    </source>
</evidence>
<evidence type="ECO:0000313" key="10">
    <source>
        <dbReference type="Proteomes" id="UP000181976"/>
    </source>
</evidence>